<evidence type="ECO:0000256" key="7">
    <source>
        <dbReference type="SAM" id="Phobius"/>
    </source>
</evidence>
<dbReference type="Gene3D" id="3.40.5.90">
    <property type="entry name" value="CDGSH iron-sulfur domain, mitoNEET-type"/>
    <property type="match status" value="1"/>
</dbReference>
<evidence type="ECO:0000256" key="4">
    <source>
        <dbReference type="ARBA" id="ARBA00023014"/>
    </source>
</evidence>
<keyword evidence="10" id="KW-1185">Reference proteome</keyword>
<dbReference type="GO" id="GO:0005741">
    <property type="term" value="C:mitochondrial outer membrane"/>
    <property type="evidence" value="ECO:0007669"/>
    <property type="project" value="TreeGrafter"/>
</dbReference>
<keyword evidence="7" id="KW-1133">Transmembrane helix</keyword>
<dbReference type="RefSeq" id="XP_038060255.1">
    <property type="nucleotide sequence ID" value="XM_038204327.1"/>
</dbReference>
<dbReference type="InterPro" id="IPR018967">
    <property type="entry name" value="FeS-contain_CDGSH-typ"/>
</dbReference>
<keyword evidence="7" id="KW-0472">Membrane</keyword>
<keyword evidence="2" id="KW-0479">Metal-binding</keyword>
<dbReference type="PANTHER" id="PTHR13680:SF5">
    <property type="entry name" value="CDGSH IRON-SULFUR DOMAIN-CONTAINING PROTEIN 1"/>
    <property type="match status" value="1"/>
</dbReference>
<accession>A0A914A8S7</accession>
<comment type="cofactor">
    <cofactor evidence="5">
        <name>[2Fe-2S] cluster</name>
        <dbReference type="ChEBI" id="CHEBI:190135"/>
    </cofactor>
</comment>
<protein>
    <recommendedName>
        <fullName evidence="8">Iron-binding zinc finger CDGSH type domain-containing protein</fullName>
    </recommendedName>
</protein>
<dbReference type="GO" id="GO:0010506">
    <property type="term" value="P:regulation of autophagy"/>
    <property type="evidence" value="ECO:0007669"/>
    <property type="project" value="InterPro"/>
</dbReference>
<name>A0A914A8S7_PATMI</name>
<dbReference type="FunFam" id="3.40.5.90:FF:000001">
    <property type="entry name" value="CDGSH iron-sulfur domain-containing protein 1"/>
    <property type="match status" value="1"/>
</dbReference>
<dbReference type="Pfam" id="PF09360">
    <property type="entry name" value="zf-CDGSH"/>
    <property type="match status" value="1"/>
</dbReference>
<organism evidence="9 10">
    <name type="scientific">Patiria miniata</name>
    <name type="common">Bat star</name>
    <name type="synonym">Asterina miniata</name>
    <dbReference type="NCBI Taxonomy" id="46514"/>
    <lineage>
        <taxon>Eukaryota</taxon>
        <taxon>Metazoa</taxon>
        <taxon>Echinodermata</taxon>
        <taxon>Eleutherozoa</taxon>
        <taxon>Asterozoa</taxon>
        <taxon>Asteroidea</taxon>
        <taxon>Valvatacea</taxon>
        <taxon>Valvatida</taxon>
        <taxon>Asterinidae</taxon>
        <taxon>Patiria</taxon>
    </lineage>
</organism>
<dbReference type="SMART" id="SM00704">
    <property type="entry name" value="ZnF_CDGSH"/>
    <property type="match status" value="1"/>
</dbReference>
<feature type="domain" description="Iron-binding zinc finger CDGSH type" evidence="8">
    <location>
        <begin position="56"/>
        <end position="94"/>
    </location>
</feature>
<keyword evidence="4" id="KW-0411">Iron-sulfur</keyword>
<dbReference type="EnsemblMetazoa" id="XM_038204327.1">
    <property type="protein sequence ID" value="XP_038060255.1"/>
    <property type="gene ID" value="LOC119731240"/>
</dbReference>
<feature type="transmembrane region" description="Helical" evidence="7">
    <location>
        <begin position="7"/>
        <end position="26"/>
    </location>
</feature>
<keyword evidence="1" id="KW-0001">2Fe-2S</keyword>
<dbReference type="InterPro" id="IPR042216">
    <property type="entry name" value="MitoNEET_CISD"/>
</dbReference>
<dbReference type="GeneID" id="119731240"/>
<evidence type="ECO:0000256" key="5">
    <source>
        <dbReference type="ARBA" id="ARBA00034078"/>
    </source>
</evidence>
<dbReference type="GO" id="GO:0051537">
    <property type="term" value="F:2 iron, 2 sulfur cluster binding"/>
    <property type="evidence" value="ECO:0007669"/>
    <property type="project" value="UniProtKB-KW"/>
</dbReference>
<evidence type="ECO:0000256" key="1">
    <source>
        <dbReference type="ARBA" id="ARBA00022714"/>
    </source>
</evidence>
<evidence type="ECO:0000256" key="2">
    <source>
        <dbReference type="ARBA" id="ARBA00022723"/>
    </source>
</evidence>
<sequence length="111" mass="12027">MTICGKDWLIVIPAAGAIGLAVYFVASKCQGACGDAKKDDIINKSQQKSQQKGQEKVVTEIDIEELGDSEAFCRCWRSKKFPYCDGSHNNHNKETGDNVGPLCLSKKSGSS</sequence>
<dbReference type="PANTHER" id="PTHR13680">
    <property type="entry name" value="CDGSH IRON-SULFUR DOMAIN-CONTAINING PROTEIN 1"/>
    <property type="match status" value="1"/>
</dbReference>
<reference evidence="9" key="1">
    <citation type="submission" date="2022-11" db="UniProtKB">
        <authorList>
            <consortium name="EnsemblMetazoa"/>
        </authorList>
    </citation>
    <scope>IDENTIFICATION</scope>
</reference>
<dbReference type="GO" id="GO:0046872">
    <property type="term" value="F:metal ion binding"/>
    <property type="evidence" value="ECO:0007669"/>
    <property type="project" value="UniProtKB-KW"/>
</dbReference>
<keyword evidence="3" id="KW-0408">Iron</keyword>
<evidence type="ECO:0000313" key="10">
    <source>
        <dbReference type="Proteomes" id="UP000887568"/>
    </source>
</evidence>
<dbReference type="OrthoDB" id="449252at2759"/>
<evidence type="ECO:0000259" key="8">
    <source>
        <dbReference type="SMART" id="SM00704"/>
    </source>
</evidence>
<evidence type="ECO:0000313" key="9">
    <source>
        <dbReference type="EnsemblMetazoa" id="XP_038060255.1"/>
    </source>
</evidence>
<dbReference type="InterPro" id="IPR045131">
    <property type="entry name" value="CISD1/2"/>
</dbReference>
<dbReference type="Proteomes" id="UP000887568">
    <property type="component" value="Unplaced"/>
</dbReference>
<dbReference type="AlphaFoldDB" id="A0A914A8S7"/>
<evidence type="ECO:0000256" key="6">
    <source>
        <dbReference type="SAM" id="MobiDB-lite"/>
    </source>
</evidence>
<keyword evidence="7" id="KW-0812">Transmembrane</keyword>
<proteinExistence type="predicted"/>
<feature type="region of interest" description="Disordered" evidence="6">
    <location>
        <begin position="87"/>
        <end position="111"/>
    </location>
</feature>
<evidence type="ECO:0000256" key="3">
    <source>
        <dbReference type="ARBA" id="ARBA00023004"/>
    </source>
</evidence>